<name>A0A1V3WI26_MYCKA</name>
<dbReference type="Proteomes" id="UP000189229">
    <property type="component" value="Unassembled WGS sequence"/>
</dbReference>
<dbReference type="AlphaFoldDB" id="A0A1V3WI26"/>
<accession>A0A1V3WI26</accession>
<organism evidence="1 2">
    <name type="scientific">Mycobacterium kansasii</name>
    <dbReference type="NCBI Taxonomy" id="1768"/>
    <lineage>
        <taxon>Bacteria</taxon>
        <taxon>Bacillati</taxon>
        <taxon>Actinomycetota</taxon>
        <taxon>Actinomycetes</taxon>
        <taxon>Mycobacteriales</taxon>
        <taxon>Mycobacteriaceae</taxon>
        <taxon>Mycobacterium</taxon>
    </lineage>
</organism>
<sequence length="57" mass="6263">MAGELDRLIDRGDWAPEDKARLADRLHAILAHLTADDDITTASESQLFAILDEELGS</sequence>
<dbReference type="EMBL" id="MVBM01000009">
    <property type="protein sequence ID" value="OOK66610.1"/>
    <property type="molecule type" value="Genomic_DNA"/>
</dbReference>
<reference evidence="1 2" key="1">
    <citation type="submission" date="2017-02" db="EMBL/GenBank/DDBJ databases">
        <title>Complete genome sequences of Mycobacterium kansasii strains isolated from rhesus macaques.</title>
        <authorList>
            <person name="Panda A."/>
            <person name="Nagaraj S."/>
            <person name="Zhao X."/>
            <person name="Tettelin H."/>
            <person name="Detolla L.J."/>
        </authorList>
    </citation>
    <scope>NUCLEOTIDE SEQUENCE [LARGE SCALE GENOMIC DNA]</scope>
    <source>
        <strain evidence="1 2">11-3813</strain>
    </source>
</reference>
<comment type="caution">
    <text evidence="1">The sequence shown here is derived from an EMBL/GenBank/DDBJ whole genome shotgun (WGS) entry which is preliminary data.</text>
</comment>
<protein>
    <submittedName>
        <fullName evidence="1">Putative polyketide synthase pks17</fullName>
    </submittedName>
</protein>
<proteinExistence type="predicted"/>
<evidence type="ECO:0000313" key="2">
    <source>
        <dbReference type="Proteomes" id="UP000189229"/>
    </source>
</evidence>
<gene>
    <name evidence="1" type="ORF">BZL30_8019</name>
</gene>
<evidence type="ECO:0000313" key="1">
    <source>
        <dbReference type="EMBL" id="OOK66610.1"/>
    </source>
</evidence>